<dbReference type="EMBL" id="JAMQPL010000128">
    <property type="protein sequence ID" value="MCW7532439.1"/>
    <property type="molecule type" value="Genomic_DNA"/>
</dbReference>
<dbReference type="Proteomes" id="UP001208540">
    <property type="component" value="Unassembled WGS sequence"/>
</dbReference>
<protein>
    <submittedName>
        <fullName evidence="1">Uncharacterized protein</fullName>
    </submittedName>
</protein>
<evidence type="ECO:0000313" key="2">
    <source>
        <dbReference type="Proteomes" id="UP001208540"/>
    </source>
</evidence>
<accession>A0AAW5VMR2</accession>
<reference evidence="1" key="1">
    <citation type="submission" date="2022-06" db="EMBL/GenBank/DDBJ databases">
        <title>Leptospira isolates from biofilms formed at urban environments.</title>
        <authorList>
            <person name="Ribeiro P.S."/>
            <person name="Sousa T."/>
            <person name="Carvalho N."/>
            <person name="Aburjaile F."/>
            <person name="Neves F."/>
            <person name="Oliveira D."/>
            <person name="Blanco L."/>
            <person name="Lima J."/>
            <person name="Costa F."/>
            <person name="Brenig B."/>
            <person name="Soares S."/>
            <person name="Ramos R."/>
            <person name="Goes-Neto A."/>
            <person name="Matiuzzi M."/>
            <person name="Azevedo V."/>
            <person name="Ristow P."/>
        </authorList>
    </citation>
    <scope>NUCLEOTIDE SEQUENCE</scope>
    <source>
        <strain evidence="1">VSF20</strain>
    </source>
</reference>
<gene>
    <name evidence="1" type="ORF">ND862_19665</name>
</gene>
<name>A0AAW5VMR2_9LEPT</name>
<organism evidence="1 2">
    <name type="scientific">Leptospira soteropolitanensis</name>
    <dbReference type="NCBI Taxonomy" id="2950025"/>
    <lineage>
        <taxon>Bacteria</taxon>
        <taxon>Pseudomonadati</taxon>
        <taxon>Spirochaetota</taxon>
        <taxon>Spirochaetia</taxon>
        <taxon>Leptospirales</taxon>
        <taxon>Leptospiraceae</taxon>
        <taxon>Leptospira</taxon>
    </lineage>
</organism>
<dbReference type="AlphaFoldDB" id="A0AAW5VMR2"/>
<comment type="caution">
    <text evidence="1">The sequence shown here is derived from an EMBL/GenBank/DDBJ whole genome shotgun (WGS) entry which is preliminary data.</text>
</comment>
<dbReference type="RefSeq" id="WP_265361247.1">
    <property type="nucleotide sequence ID" value="NZ_JAMQPL010000128.1"/>
</dbReference>
<proteinExistence type="predicted"/>
<sequence length="68" mass="8029">YKFIRKERFGSKIFALDEISLSTIIFFCRNLLQLTSAYRYASALTASLGLRHIPLRHDFLPPQKSRRR</sequence>
<evidence type="ECO:0000313" key="1">
    <source>
        <dbReference type="EMBL" id="MCW7532439.1"/>
    </source>
</evidence>
<feature type="non-terminal residue" evidence="1">
    <location>
        <position position="1"/>
    </location>
</feature>